<gene>
    <name evidence="1" type="ORF">HPB47_022223</name>
</gene>
<evidence type="ECO:0000313" key="2">
    <source>
        <dbReference type="Proteomes" id="UP000805193"/>
    </source>
</evidence>
<protein>
    <submittedName>
        <fullName evidence="1">Uncharacterized protein</fullName>
    </submittedName>
</protein>
<accession>A0AC60QDN1</accession>
<proteinExistence type="predicted"/>
<name>A0AC60QDN1_IXOPE</name>
<evidence type="ECO:0000313" key="1">
    <source>
        <dbReference type="EMBL" id="KAG0430961.1"/>
    </source>
</evidence>
<dbReference type="Proteomes" id="UP000805193">
    <property type="component" value="Unassembled WGS sequence"/>
</dbReference>
<keyword evidence="2" id="KW-1185">Reference proteome</keyword>
<reference evidence="1 2" key="1">
    <citation type="journal article" date="2020" name="Cell">
        <title>Large-Scale Comparative Analyses of Tick Genomes Elucidate Their Genetic Diversity and Vector Capacities.</title>
        <authorList>
            <consortium name="Tick Genome and Microbiome Consortium (TIGMIC)"/>
            <person name="Jia N."/>
            <person name="Wang J."/>
            <person name="Shi W."/>
            <person name="Du L."/>
            <person name="Sun Y."/>
            <person name="Zhan W."/>
            <person name="Jiang J.F."/>
            <person name="Wang Q."/>
            <person name="Zhang B."/>
            <person name="Ji P."/>
            <person name="Bell-Sakyi L."/>
            <person name="Cui X.M."/>
            <person name="Yuan T.T."/>
            <person name="Jiang B.G."/>
            <person name="Yang W.F."/>
            <person name="Lam T.T."/>
            <person name="Chang Q.C."/>
            <person name="Ding S.J."/>
            <person name="Wang X.J."/>
            <person name="Zhu J.G."/>
            <person name="Ruan X.D."/>
            <person name="Zhao L."/>
            <person name="Wei J.T."/>
            <person name="Ye R.Z."/>
            <person name="Que T.C."/>
            <person name="Du C.H."/>
            <person name="Zhou Y.H."/>
            <person name="Cheng J.X."/>
            <person name="Dai P.F."/>
            <person name="Guo W.B."/>
            <person name="Han X.H."/>
            <person name="Huang E.J."/>
            <person name="Li L.F."/>
            <person name="Wei W."/>
            <person name="Gao Y.C."/>
            <person name="Liu J.Z."/>
            <person name="Shao H.Z."/>
            <person name="Wang X."/>
            <person name="Wang C.C."/>
            <person name="Yang T.C."/>
            <person name="Huo Q.B."/>
            <person name="Li W."/>
            <person name="Chen H.Y."/>
            <person name="Chen S.E."/>
            <person name="Zhou L.G."/>
            <person name="Ni X.B."/>
            <person name="Tian J.H."/>
            <person name="Sheng Y."/>
            <person name="Liu T."/>
            <person name="Pan Y.S."/>
            <person name="Xia L.Y."/>
            <person name="Li J."/>
            <person name="Zhao F."/>
            <person name="Cao W.C."/>
        </authorList>
    </citation>
    <scope>NUCLEOTIDE SEQUENCE [LARGE SCALE GENOMIC DNA]</scope>
    <source>
        <strain evidence="1">Iper-2018</strain>
    </source>
</reference>
<sequence length="554" mass="62009">MYCRCDTGTEGERATDVTCFVGRPITAEHVVFKALERQTALKSLSFTNFGKEYKLNFVPSKTLRHTTLLEKLKFAQAELGALKSHSFYKLSNLVDLSIDSNNVTDLEKESIANLPRLKKLDLAGNRLKILSALALIQLPSLETLLLERNQIETIEDLAFADLASLAELDLSDNLIEALTEQTFKGLGRLVRLDMFRNKLRRLDARVFSGMPRLEDLDLKFNDISEVDPLAFDGVSNLRTIYLSNNRLRILPANMFLGAPDLVTVDLALNELITLTWRTIQDLRSLDEESFDMSLTGNKFSCDCRIAWMLHLENATRSDKFRRELRHVKCDFRTPGSTNSSKVARLTIKQLGCAEDYDIPRVHKEHLELATTTEPPSLEDHDEVVHIHDEDNVIHKASSEHPSKSVEDEDIEEDMHPVKNDIDVLIALTSPSYQLPSRRAVSAMVYSLYNTKESLQAELPATNFISLTADFWTSIANDAHLGVMMHWIDEGWVLQSATLQWGSVMSPPERGAAPSFAVPPLPDPAGQQSPASRGGLRGAPPHSLPALRPLLAAFN</sequence>
<dbReference type="EMBL" id="JABSTQ010009273">
    <property type="protein sequence ID" value="KAG0430961.1"/>
    <property type="molecule type" value="Genomic_DNA"/>
</dbReference>
<comment type="caution">
    <text evidence="1">The sequence shown here is derived from an EMBL/GenBank/DDBJ whole genome shotgun (WGS) entry which is preliminary data.</text>
</comment>
<organism evidence="1 2">
    <name type="scientific">Ixodes persulcatus</name>
    <name type="common">Taiga tick</name>
    <dbReference type="NCBI Taxonomy" id="34615"/>
    <lineage>
        <taxon>Eukaryota</taxon>
        <taxon>Metazoa</taxon>
        <taxon>Ecdysozoa</taxon>
        <taxon>Arthropoda</taxon>
        <taxon>Chelicerata</taxon>
        <taxon>Arachnida</taxon>
        <taxon>Acari</taxon>
        <taxon>Parasitiformes</taxon>
        <taxon>Ixodida</taxon>
        <taxon>Ixodoidea</taxon>
        <taxon>Ixodidae</taxon>
        <taxon>Ixodinae</taxon>
        <taxon>Ixodes</taxon>
    </lineage>
</organism>